<dbReference type="AlphaFoldDB" id="A0AAD7B415"/>
<evidence type="ECO:0000256" key="1">
    <source>
        <dbReference type="SAM" id="MobiDB-lite"/>
    </source>
</evidence>
<feature type="region of interest" description="Disordered" evidence="1">
    <location>
        <begin position="81"/>
        <end position="103"/>
    </location>
</feature>
<sequence>MSRATVPSLRTTCIYFTLPLAFFAAALISSFMPATNSLTPMLLSVADKLYNGVAVTICIVLVCTLCKDFMGASKTDGVAPGTAPQLNSNTVDTSGSDSPGASQTTSDRAVALFFTGLITISYIVFHPGIISLDKSVAQNVLDFFVVFLLQGLEVNLLVFAVFAGVAKCTLVMSEAPDPGLELPTVAVAPVPSQPLAVGNVGRLEEA</sequence>
<comment type="caution">
    <text evidence="3">The sequence shown here is derived from an EMBL/GenBank/DDBJ whole genome shotgun (WGS) entry which is preliminary data.</text>
</comment>
<gene>
    <name evidence="3" type="ORF">FB45DRAFT_1038873</name>
</gene>
<keyword evidence="4" id="KW-1185">Reference proteome</keyword>
<feature type="transmembrane region" description="Helical" evidence="2">
    <location>
        <begin position="143"/>
        <end position="166"/>
    </location>
</feature>
<feature type="transmembrane region" description="Helical" evidence="2">
    <location>
        <begin position="109"/>
        <end position="131"/>
    </location>
</feature>
<dbReference type="EMBL" id="JARKIF010000040">
    <property type="protein sequence ID" value="KAJ7609429.1"/>
    <property type="molecule type" value="Genomic_DNA"/>
</dbReference>
<accession>A0AAD7B415</accession>
<evidence type="ECO:0000313" key="4">
    <source>
        <dbReference type="Proteomes" id="UP001221142"/>
    </source>
</evidence>
<keyword evidence="2" id="KW-1133">Transmembrane helix</keyword>
<proteinExistence type="predicted"/>
<evidence type="ECO:0000313" key="3">
    <source>
        <dbReference type="EMBL" id="KAJ7609429.1"/>
    </source>
</evidence>
<evidence type="ECO:0000256" key="2">
    <source>
        <dbReference type="SAM" id="Phobius"/>
    </source>
</evidence>
<keyword evidence="2" id="KW-0812">Transmembrane</keyword>
<feature type="transmembrane region" description="Helical" evidence="2">
    <location>
        <begin position="12"/>
        <end position="29"/>
    </location>
</feature>
<name>A0AAD7B415_9AGAR</name>
<reference evidence="3" key="1">
    <citation type="submission" date="2023-03" db="EMBL/GenBank/DDBJ databases">
        <title>Massive genome expansion in bonnet fungi (Mycena s.s.) driven by repeated elements and novel gene families across ecological guilds.</title>
        <authorList>
            <consortium name="Lawrence Berkeley National Laboratory"/>
            <person name="Harder C.B."/>
            <person name="Miyauchi S."/>
            <person name="Viragh M."/>
            <person name="Kuo A."/>
            <person name="Thoen E."/>
            <person name="Andreopoulos B."/>
            <person name="Lu D."/>
            <person name="Skrede I."/>
            <person name="Drula E."/>
            <person name="Henrissat B."/>
            <person name="Morin E."/>
            <person name="Kohler A."/>
            <person name="Barry K."/>
            <person name="LaButti K."/>
            <person name="Morin E."/>
            <person name="Salamov A."/>
            <person name="Lipzen A."/>
            <person name="Mereny Z."/>
            <person name="Hegedus B."/>
            <person name="Baldrian P."/>
            <person name="Stursova M."/>
            <person name="Weitz H."/>
            <person name="Taylor A."/>
            <person name="Grigoriev I.V."/>
            <person name="Nagy L.G."/>
            <person name="Martin F."/>
            <person name="Kauserud H."/>
        </authorList>
    </citation>
    <scope>NUCLEOTIDE SEQUENCE</scope>
    <source>
        <strain evidence="3">9284</strain>
    </source>
</reference>
<keyword evidence="2" id="KW-0472">Membrane</keyword>
<protein>
    <submittedName>
        <fullName evidence="3">Uncharacterized protein</fullName>
    </submittedName>
</protein>
<feature type="transmembrane region" description="Helical" evidence="2">
    <location>
        <begin position="49"/>
        <end position="66"/>
    </location>
</feature>
<feature type="compositionally biased region" description="Polar residues" evidence="1">
    <location>
        <begin position="84"/>
        <end position="103"/>
    </location>
</feature>
<dbReference type="Proteomes" id="UP001221142">
    <property type="component" value="Unassembled WGS sequence"/>
</dbReference>
<organism evidence="3 4">
    <name type="scientific">Roridomyces roridus</name>
    <dbReference type="NCBI Taxonomy" id="1738132"/>
    <lineage>
        <taxon>Eukaryota</taxon>
        <taxon>Fungi</taxon>
        <taxon>Dikarya</taxon>
        <taxon>Basidiomycota</taxon>
        <taxon>Agaricomycotina</taxon>
        <taxon>Agaricomycetes</taxon>
        <taxon>Agaricomycetidae</taxon>
        <taxon>Agaricales</taxon>
        <taxon>Marasmiineae</taxon>
        <taxon>Mycenaceae</taxon>
        <taxon>Roridomyces</taxon>
    </lineage>
</organism>